<evidence type="ECO:0000256" key="1">
    <source>
        <dbReference type="SAM" id="MobiDB-lite"/>
    </source>
</evidence>
<sequence>MQKQSRENICKTSLKKRASQGQKKKRKLEKSPLERWISKEYKQCQNRQPELGEQMPRYLPLKRRQVGGQWSLLTRDPQPYCDDCLVPLTFWSSALVLLIYDTATSTGVAVEIATCTLRVVLSQRSESPFQGDSASSPVESKHSVPTMDMCAVVIIRDQYIDPTC</sequence>
<proteinExistence type="predicted"/>
<feature type="compositionally biased region" description="Basic residues" evidence="1">
    <location>
        <begin position="13"/>
        <end position="28"/>
    </location>
</feature>
<dbReference type="EMBL" id="VSRR010000567">
    <property type="protein sequence ID" value="MPC17193.1"/>
    <property type="molecule type" value="Genomic_DNA"/>
</dbReference>
<organism evidence="2 3">
    <name type="scientific">Portunus trituberculatus</name>
    <name type="common">Swimming crab</name>
    <name type="synonym">Neptunus trituberculatus</name>
    <dbReference type="NCBI Taxonomy" id="210409"/>
    <lineage>
        <taxon>Eukaryota</taxon>
        <taxon>Metazoa</taxon>
        <taxon>Ecdysozoa</taxon>
        <taxon>Arthropoda</taxon>
        <taxon>Crustacea</taxon>
        <taxon>Multicrustacea</taxon>
        <taxon>Malacostraca</taxon>
        <taxon>Eumalacostraca</taxon>
        <taxon>Eucarida</taxon>
        <taxon>Decapoda</taxon>
        <taxon>Pleocyemata</taxon>
        <taxon>Brachyura</taxon>
        <taxon>Eubrachyura</taxon>
        <taxon>Portunoidea</taxon>
        <taxon>Portunidae</taxon>
        <taxon>Portuninae</taxon>
        <taxon>Portunus</taxon>
    </lineage>
</organism>
<name>A0A5B7D7L2_PORTR</name>
<evidence type="ECO:0000313" key="3">
    <source>
        <dbReference type="Proteomes" id="UP000324222"/>
    </source>
</evidence>
<evidence type="ECO:0000313" key="2">
    <source>
        <dbReference type="EMBL" id="MPC17193.1"/>
    </source>
</evidence>
<protein>
    <submittedName>
        <fullName evidence="2">Uncharacterized protein</fullName>
    </submittedName>
</protein>
<feature type="region of interest" description="Disordered" evidence="1">
    <location>
        <begin position="1"/>
        <end position="30"/>
    </location>
</feature>
<reference evidence="2 3" key="1">
    <citation type="submission" date="2019-05" db="EMBL/GenBank/DDBJ databases">
        <title>Another draft genome of Portunus trituberculatus and its Hox gene families provides insights of decapod evolution.</title>
        <authorList>
            <person name="Jeong J.-H."/>
            <person name="Song I."/>
            <person name="Kim S."/>
            <person name="Choi T."/>
            <person name="Kim D."/>
            <person name="Ryu S."/>
            <person name="Kim W."/>
        </authorList>
    </citation>
    <scope>NUCLEOTIDE SEQUENCE [LARGE SCALE GENOMIC DNA]</scope>
    <source>
        <tissue evidence="2">Muscle</tissue>
    </source>
</reference>
<accession>A0A5B7D7L2</accession>
<gene>
    <name evidence="2" type="ORF">E2C01_010042</name>
</gene>
<keyword evidence="3" id="KW-1185">Reference proteome</keyword>
<comment type="caution">
    <text evidence="2">The sequence shown here is derived from an EMBL/GenBank/DDBJ whole genome shotgun (WGS) entry which is preliminary data.</text>
</comment>
<dbReference type="Proteomes" id="UP000324222">
    <property type="component" value="Unassembled WGS sequence"/>
</dbReference>
<dbReference type="AlphaFoldDB" id="A0A5B7D7L2"/>